<evidence type="ECO:0000259" key="2">
    <source>
        <dbReference type="PROSITE" id="PS50268"/>
    </source>
</evidence>
<dbReference type="InterPro" id="IPR011042">
    <property type="entry name" value="6-blade_b-propeller_TolB-like"/>
</dbReference>
<keyword evidence="4" id="KW-1185">Reference proteome</keyword>
<feature type="domain" description="Cadherin" evidence="2">
    <location>
        <begin position="1755"/>
        <end position="1850"/>
    </location>
</feature>
<dbReference type="RefSeq" id="WP_099263923.1">
    <property type="nucleotide sequence ID" value="NZ_NIZW01000035.1"/>
</dbReference>
<dbReference type="SUPFAM" id="SSF51126">
    <property type="entry name" value="Pectin lyase-like"/>
    <property type="match status" value="1"/>
</dbReference>
<dbReference type="EMBL" id="NIZW01000035">
    <property type="protein sequence ID" value="PHQ31951.1"/>
    <property type="molecule type" value="Genomic_DNA"/>
</dbReference>
<dbReference type="InterPro" id="IPR000033">
    <property type="entry name" value="LDLR_classB_rpt"/>
</dbReference>
<dbReference type="CDD" id="cd11304">
    <property type="entry name" value="Cadherin_repeat"/>
    <property type="match status" value="3"/>
</dbReference>
<dbReference type="Pfam" id="PF14252">
    <property type="entry name" value="DUF4347"/>
    <property type="match status" value="1"/>
</dbReference>
<feature type="domain" description="Cadherin" evidence="2">
    <location>
        <begin position="1345"/>
        <end position="1436"/>
    </location>
</feature>
<dbReference type="PROSITE" id="PS51120">
    <property type="entry name" value="LDLRB"/>
    <property type="match status" value="4"/>
</dbReference>
<evidence type="ECO:0000313" key="4">
    <source>
        <dbReference type="Proteomes" id="UP000225740"/>
    </source>
</evidence>
<dbReference type="GO" id="GO:0005509">
    <property type="term" value="F:calcium ion binding"/>
    <property type="evidence" value="ECO:0007669"/>
    <property type="project" value="InterPro"/>
</dbReference>
<dbReference type="GO" id="GO:0016020">
    <property type="term" value="C:membrane"/>
    <property type="evidence" value="ECO:0007669"/>
    <property type="project" value="InterPro"/>
</dbReference>
<name>A0A2G1VYZ1_9BACT</name>
<feature type="domain" description="Cadherin" evidence="2">
    <location>
        <begin position="1645"/>
        <end position="1747"/>
    </location>
</feature>
<evidence type="ECO:0000313" key="3">
    <source>
        <dbReference type="EMBL" id="PHQ31951.1"/>
    </source>
</evidence>
<dbReference type="NCBIfam" id="NF041518">
    <property type="entry name" value="choice_anch_Q"/>
    <property type="match status" value="1"/>
</dbReference>
<reference evidence="3 4" key="1">
    <citation type="submission" date="2017-06" db="EMBL/GenBank/DDBJ databases">
        <title>Description of Rhodopirellula bahusiensis sp. nov.</title>
        <authorList>
            <person name="Kizina J."/>
            <person name="Harder J."/>
        </authorList>
    </citation>
    <scope>NUCLEOTIDE SEQUENCE [LARGE SCALE GENOMIC DNA]</scope>
    <source>
        <strain evidence="3 4">SWK21</strain>
    </source>
</reference>
<dbReference type="Pfam" id="PF00028">
    <property type="entry name" value="Cadherin"/>
    <property type="match status" value="2"/>
</dbReference>
<dbReference type="InterPro" id="IPR025592">
    <property type="entry name" value="DUF4347"/>
</dbReference>
<dbReference type="InterPro" id="IPR015919">
    <property type="entry name" value="Cadherin-like_sf"/>
</dbReference>
<dbReference type="Gene3D" id="2.60.40.60">
    <property type="entry name" value="Cadherins"/>
    <property type="match status" value="6"/>
</dbReference>
<dbReference type="InterPro" id="IPR002126">
    <property type="entry name" value="Cadherin-like_dom"/>
</dbReference>
<dbReference type="InterPro" id="IPR011050">
    <property type="entry name" value="Pectin_lyase_fold/virulence"/>
</dbReference>
<feature type="compositionally biased region" description="Acidic residues" evidence="1">
    <location>
        <begin position="2078"/>
        <end position="2100"/>
    </location>
</feature>
<feature type="domain" description="Cadherin" evidence="2">
    <location>
        <begin position="1550"/>
        <end position="1644"/>
    </location>
</feature>
<evidence type="ECO:0000256" key="1">
    <source>
        <dbReference type="SAM" id="MobiDB-lite"/>
    </source>
</evidence>
<protein>
    <submittedName>
        <fullName evidence="3">Cadherin domain protein</fullName>
    </submittedName>
</protein>
<dbReference type="Gene3D" id="2.60.40.3440">
    <property type="match status" value="1"/>
</dbReference>
<dbReference type="Proteomes" id="UP000225740">
    <property type="component" value="Unassembled WGS sequence"/>
</dbReference>
<accession>A0A2G1VYZ1</accession>
<dbReference type="SMART" id="SM00135">
    <property type="entry name" value="LY"/>
    <property type="match status" value="5"/>
</dbReference>
<dbReference type="Gene3D" id="2.120.10.30">
    <property type="entry name" value="TolB, C-terminal domain"/>
    <property type="match status" value="2"/>
</dbReference>
<organism evidence="3 4">
    <name type="scientific">Rhodopirellula bahusiensis</name>
    <dbReference type="NCBI Taxonomy" id="2014065"/>
    <lineage>
        <taxon>Bacteria</taxon>
        <taxon>Pseudomonadati</taxon>
        <taxon>Planctomycetota</taxon>
        <taxon>Planctomycetia</taxon>
        <taxon>Pirellulales</taxon>
        <taxon>Pirellulaceae</taxon>
        <taxon>Rhodopirellula</taxon>
    </lineage>
</organism>
<gene>
    <name evidence="3" type="ORF">CEE69_28215</name>
</gene>
<dbReference type="Pfam" id="PF17963">
    <property type="entry name" value="Big_9"/>
    <property type="match status" value="1"/>
</dbReference>
<sequence length="2294" mass="238182">MSKFAKHWWQRCCLRVDHVATLAQQSTRSRGPAAYGKRSPKISTLEPMVLFSATPIDPAMMDASAGDGAAAATVLEIPLDSEAESQQSTTSSSVQNPEQQSASVASEIIIIDALTPELDALLEDLRLHRADSEVFVLDANRDGITQITEILESRSDVRSLQIISHSEDASVRLGNLWLGADNLDAYAGEIASWQHALTSDADILFYGCDLAEDASGRTLVDSIAALTGADVAASDDDTGHVRYGADWDLEYATGVIDADIVVSEAFQESWQHKLATITVTTWVDESNDNGEMSLREAITQANAGAGGDTIVFSASLDTSTVFKLTRQQTEDDANSYGDLDILKDVTIVGHGINTTIIDAGELSRIFDVRGGTLRLSDVTLQGGNASGDMGGAIRVEAPSAGLVLQRALLTDNTATEGGAIGNKGTIELTDVAIIGNGGVNGYATNTGGGITNRGTATLNRVTLSGNVATVGGAIFVESSATSISLTNVTVSGNTGANAGGGLYTKVNADIVHSTFTLNSSNIGGGIFVEAGTTTIANSIVSGNTATSSNPDVHGAFTSNGGNLIGDVGSASGFGSDLVGANVDLEALANNGGYVQTHKLQGSSAAIDAAKPEDAVGEDARGYSSLDGRLDSGSYQAQAGVIDRIFWIDSGTDEIQSSKLDGTDVQTVQSGLSNPDELFVDSVNQHIYFSEPDSDRIRRVNFDGTGLVNVHTGLDEPRGMAIDLANDKIYWVEDGDSYNAVKRSDLDGGNTETLALVTAGLNLTKPDDIKLDLVNGHVYWTDELTRKVERMDLDGSNRTTLFTHPGGFGAAVNGLTLDIANDTLYYSVSAGASSAIWRADLDGSNRSKLIDSDVDTPDGLAIDHLNGKLYWTNSGSSDISMSDLDGSNVTSLSIAGLDHPKGIGLGASQTNGAPISLGFQPNEVAENTNTTSGLSVGVFSTIDADENETFTYTVTGGADAAKFSIGGGNSDELILTDGVLDFESQSSYTVVVNVEDAEGNTATQTITIRVGNQSEIDGLWFTTDNDVSESSVAGLTNWGEDQVIQVSDPGLTLDGNGGTTSGTASTIGFRLENFISDTDVGISGMHAVWSGLSVGTGANSFELLAGDLIFSIDQSGIDFSSETEPDKEFDREDVIVFRASTPGDYTSGDFFFLLDNPLNGDDVRGISLVESVGGVTVGDTTLAQGTFLLSHSGGSEHDRVITYHADTVGESNTSGTAAVLIEGSDGGNLGFTEKIVGLHVVESSTAIGGVAVTAGDLLISVHAGSEASTTIGGVTGTNQDVFRLTMTSTRIGGSTSVANVELLFDGSDIGLNQLDNQEINSLTFVEATSPNTPIGAVSDVDADPDSVDEDAEIGDAVGIQASATDADGEAVTYSLVSDPDSKFAIDSNTGIVTLAAALDYDVETEHSFTVRATSADSSFTEETFTVQVNQVNSAPSFSFTTVLSSIAENADLTGGVHVANITLNDDGLGTNTFNLLGTDAAYFELRDSDTKLYLKDGVTLDFDTKSTLNVSVSVDDATVGSSPDDTDPFSITVTDVNSIPVVTLSQDGILLPEDTSTGSRIKMADINVADDNTGTNVLSLSGDDAALFEIDGTELFLKSGTNLDFETAPTLTVTVNVDDSSIGSGIDSSTDFTLTVTNVNEAPSVSLSNQVTTVSEGADLSSGMKVADIVVTDDALGTETFALVGADAALFRIDGTELWLVNDAALDFDSNATLDVTVEVYDASLSASALDSVAHSMSVTDVNSSPTVSLSQAGTSLAEDTSTGTRIKMADIIVTDDATGTNVLSLSGDDASLFEIDGNELFLKSGANLDFETAPTLTVTVNVDDSSIGSGIDSSTGFTLTVTDVNEAPSFTLVTPLTLVAEDEDLSGGLKVADLDITDDALGAEAFSLSGDDAALFEVVGTELRLRAGITLDAITNPNLDVTIDLDDASLGGGSEDTESLQIQVTTTNTPPTLSDWQDNSLAGQTVTVPASVFNGLSDDVDGQVLTAHLSAGPLVGVLDLQADGSFTFTPPPGFIGSISFEWTAFDGRQHSAAATVTLTFLPVPVVPPPPAPTPPEDTSGSNSDASDADSNDSSNDSDNGDNSEDSSSDSESESTNESDSAEVAVGMPNAATTNPDGTAQQSGQPGGAEEASTELERMNASVNEARLAQEAAEREMQIDRNQLGLTQSGGRVQRLDLDFDFGSDGVAMTSIDYALMTQPGEMWDQLDNYQQKVNSQIKGDLIVVGTAGAAASSVTVGVVAWALRSGLLLSGLIAHMPAWSAVDPLLIMQGFSGTGDGETLEELMDRHDKAMTDE</sequence>
<feature type="domain" description="Cadherin" evidence="2">
    <location>
        <begin position="922"/>
        <end position="1020"/>
    </location>
</feature>
<feature type="region of interest" description="Disordered" evidence="1">
    <location>
        <begin position="2045"/>
        <end position="2134"/>
    </location>
</feature>
<dbReference type="SUPFAM" id="SSF49313">
    <property type="entry name" value="Cadherin-like"/>
    <property type="match status" value="2"/>
</dbReference>
<dbReference type="GeneID" id="90611753"/>
<dbReference type="OrthoDB" id="254354at2"/>
<feature type="compositionally biased region" description="Polar residues" evidence="1">
    <location>
        <begin position="2110"/>
        <end position="2123"/>
    </location>
</feature>
<dbReference type="Pfam" id="PF00058">
    <property type="entry name" value="Ldl_recept_b"/>
    <property type="match status" value="3"/>
</dbReference>
<feature type="compositionally biased region" description="Pro residues" evidence="1">
    <location>
        <begin position="2045"/>
        <end position="2055"/>
    </location>
</feature>
<dbReference type="GO" id="GO:0007156">
    <property type="term" value="P:homophilic cell adhesion via plasma membrane adhesion molecules"/>
    <property type="evidence" value="ECO:0007669"/>
    <property type="project" value="InterPro"/>
</dbReference>
<dbReference type="SMART" id="SM00112">
    <property type="entry name" value="CA"/>
    <property type="match status" value="6"/>
</dbReference>
<dbReference type="InterPro" id="IPR050778">
    <property type="entry name" value="Cueball_EGF_LRP_Nidogen"/>
</dbReference>
<dbReference type="InterPro" id="IPR059226">
    <property type="entry name" value="Choice_anch_Q_dom"/>
</dbReference>
<proteinExistence type="predicted"/>
<dbReference type="PANTHER" id="PTHR46513">
    <property type="entry name" value="VITELLOGENIN RECEPTOR-LIKE PROTEIN-RELATED-RELATED"/>
    <property type="match status" value="1"/>
</dbReference>
<dbReference type="PROSITE" id="PS50268">
    <property type="entry name" value="CADHERIN_2"/>
    <property type="match status" value="6"/>
</dbReference>
<comment type="caution">
    <text evidence="3">The sequence shown here is derived from an EMBL/GenBank/DDBJ whole genome shotgun (WGS) entry which is preliminary data.</text>
</comment>
<feature type="domain" description="Cadherin" evidence="2">
    <location>
        <begin position="1437"/>
        <end position="1541"/>
    </location>
</feature>
<dbReference type="SUPFAM" id="SSF63829">
    <property type="entry name" value="Calcium-dependent phosphotriesterase"/>
    <property type="match status" value="1"/>
</dbReference>